<comment type="caution">
    <text evidence="1">The sequence shown here is derived from an EMBL/GenBank/DDBJ whole genome shotgun (WGS) entry which is preliminary data.</text>
</comment>
<feature type="non-terminal residue" evidence="1">
    <location>
        <position position="1"/>
    </location>
</feature>
<proteinExistence type="predicted"/>
<dbReference type="AlphaFoldDB" id="A0A2M6W1L3"/>
<name>A0A2M6W1L3_9BACT</name>
<evidence type="ECO:0008006" key="3">
    <source>
        <dbReference type="Google" id="ProtNLM"/>
    </source>
</evidence>
<gene>
    <name evidence="1" type="ORF">COU33_02140</name>
</gene>
<dbReference type="Gene3D" id="3.90.1580.10">
    <property type="entry name" value="paralog of FGE (formylglycine-generating enzyme)"/>
    <property type="match status" value="1"/>
</dbReference>
<dbReference type="InterPro" id="IPR042095">
    <property type="entry name" value="SUMF_sf"/>
</dbReference>
<sequence>SSAWTAALTFSLITSGGYAESTEGKYPWTYVNQTAARQACEQHPTGRKHLCTSNEWMAASNINGQTYNLPATLSNCTIDESTDCDWTDAPGSGDACLTGSKTNCKSAELVYDMTGNLWEWANETITVTIPPAGGNSWYYINTTSQQYTVNNSAADNGRYGKDGTYFGTAGVRGVLRGGGWHYGISAGPFCAYLGNAPSATGYPVGFRCCAAPN</sequence>
<organism evidence="1 2">
    <name type="scientific">Candidatus Magasanikbacteria bacterium CG10_big_fil_rev_8_21_14_0_10_43_6</name>
    <dbReference type="NCBI Taxonomy" id="1974650"/>
    <lineage>
        <taxon>Bacteria</taxon>
        <taxon>Candidatus Magasanikiibacteriota</taxon>
    </lineage>
</organism>
<evidence type="ECO:0000313" key="2">
    <source>
        <dbReference type="Proteomes" id="UP000229362"/>
    </source>
</evidence>
<dbReference type="SUPFAM" id="SSF56436">
    <property type="entry name" value="C-type lectin-like"/>
    <property type="match status" value="1"/>
</dbReference>
<dbReference type="EMBL" id="PFBZ01000092">
    <property type="protein sequence ID" value="PIT86615.1"/>
    <property type="molecule type" value="Genomic_DNA"/>
</dbReference>
<dbReference type="InterPro" id="IPR016187">
    <property type="entry name" value="CTDL_fold"/>
</dbReference>
<reference evidence="2" key="1">
    <citation type="submission" date="2017-09" db="EMBL/GenBank/DDBJ databases">
        <title>Depth-based differentiation of microbial function through sediment-hosted aquifers and enrichment of novel symbionts in the deep terrestrial subsurface.</title>
        <authorList>
            <person name="Probst A.J."/>
            <person name="Ladd B."/>
            <person name="Jarett J.K."/>
            <person name="Geller-Mcgrath D.E."/>
            <person name="Sieber C.M.K."/>
            <person name="Emerson J.B."/>
            <person name="Anantharaman K."/>
            <person name="Thomas B.C."/>
            <person name="Malmstrom R."/>
            <person name="Stieglmeier M."/>
            <person name="Klingl A."/>
            <person name="Woyke T."/>
            <person name="Ryan C.M."/>
            <person name="Banfield J.F."/>
        </authorList>
    </citation>
    <scope>NUCLEOTIDE SEQUENCE [LARGE SCALE GENOMIC DNA]</scope>
</reference>
<accession>A0A2M6W1L3</accession>
<protein>
    <recommendedName>
        <fullName evidence="3">Sulfatase-modifying factor enzyme domain-containing protein</fullName>
    </recommendedName>
</protein>
<dbReference type="Proteomes" id="UP000229362">
    <property type="component" value="Unassembled WGS sequence"/>
</dbReference>
<evidence type="ECO:0000313" key="1">
    <source>
        <dbReference type="EMBL" id="PIT86615.1"/>
    </source>
</evidence>